<dbReference type="PANTHER" id="PTHR11352">
    <property type="entry name" value="PROLIFERATING CELL NUCLEAR ANTIGEN"/>
    <property type="match status" value="1"/>
</dbReference>
<dbReference type="GeneID" id="27690890"/>
<protein>
    <recommendedName>
        <fullName evidence="2">Proliferating cell nuclear antigen PCNA C-terminal domain-containing protein</fullName>
    </recommendedName>
</protein>
<dbReference type="AlphaFoldDB" id="A0A0L0H7I9"/>
<dbReference type="GO" id="GO:0043626">
    <property type="term" value="C:PCNA complex"/>
    <property type="evidence" value="ECO:0007669"/>
    <property type="project" value="TreeGrafter"/>
</dbReference>
<dbReference type="RefSeq" id="XP_016604901.1">
    <property type="nucleotide sequence ID" value="XM_016755849.1"/>
</dbReference>
<dbReference type="SUPFAM" id="SSF55979">
    <property type="entry name" value="DNA clamp"/>
    <property type="match status" value="1"/>
</dbReference>
<dbReference type="GO" id="GO:0006272">
    <property type="term" value="P:leading strand elongation"/>
    <property type="evidence" value="ECO:0007669"/>
    <property type="project" value="TreeGrafter"/>
</dbReference>
<proteinExistence type="predicted"/>
<evidence type="ECO:0000259" key="2">
    <source>
        <dbReference type="Pfam" id="PF02747"/>
    </source>
</evidence>
<dbReference type="GO" id="GO:0006298">
    <property type="term" value="P:mismatch repair"/>
    <property type="evidence" value="ECO:0007669"/>
    <property type="project" value="TreeGrafter"/>
</dbReference>
<dbReference type="EMBL" id="KQ257466">
    <property type="protein sequence ID" value="KNC96861.1"/>
    <property type="molecule type" value="Genomic_DNA"/>
</dbReference>
<dbReference type="InterPro" id="IPR000730">
    <property type="entry name" value="Pr_cel_nuc_antig"/>
</dbReference>
<evidence type="ECO:0000313" key="3">
    <source>
        <dbReference type="EMBL" id="KNC96861.1"/>
    </source>
</evidence>
<feature type="region of interest" description="Disordered" evidence="1">
    <location>
        <begin position="80"/>
        <end position="182"/>
    </location>
</feature>
<dbReference type="GO" id="GO:0019985">
    <property type="term" value="P:translesion synthesis"/>
    <property type="evidence" value="ECO:0007669"/>
    <property type="project" value="TreeGrafter"/>
</dbReference>
<gene>
    <name evidence="3" type="ORF">SPPG_07693</name>
</gene>
<accession>A0A0L0H7I9</accession>
<feature type="compositionally biased region" description="Gly residues" evidence="1">
    <location>
        <begin position="121"/>
        <end position="131"/>
    </location>
</feature>
<dbReference type="GO" id="GO:0030337">
    <property type="term" value="F:DNA polymerase processivity factor activity"/>
    <property type="evidence" value="ECO:0007669"/>
    <property type="project" value="InterPro"/>
</dbReference>
<name>A0A0L0H7I9_SPIPD</name>
<feature type="compositionally biased region" description="Low complexity" evidence="1">
    <location>
        <begin position="1"/>
        <end position="11"/>
    </location>
</feature>
<organism evidence="3 4">
    <name type="scientific">Spizellomyces punctatus (strain DAOM BR117)</name>
    <dbReference type="NCBI Taxonomy" id="645134"/>
    <lineage>
        <taxon>Eukaryota</taxon>
        <taxon>Fungi</taxon>
        <taxon>Fungi incertae sedis</taxon>
        <taxon>Chytridiomycota</taxon>
        <taxon>Chytridiomycota incertae sedis</taxon>
        <taxon>Chytridiomycetes</taxon>
        <taxon>Spizellomycetales</taxon>
        <taxon>Spizellomycetaceae</taxon>
        <taxon>Spizellomyces</taxon>
    </lineage>
</organism>
<sequence length="518" mass="54430">MSRRTSQQSQPPQSPEMDLEVTFRPGGKHILSALLASVKDFSPNPSVNFVFTSRGLSVRFAAHPTDDKAVVSFTLDAPVQEGETVEDEPASPGSSVASEGGAWRRDSSGSVPADGPNLWGAGTGGSSGGGTWDSSRRVSGGNAANNPAGTIGSGFPSAWGQSKWDAPRRASGGSTVSAGGGAGWGAGTRLSGSSTSLAAPSNGLSLNISRPPSAASISSVSSRAGSEVDADTVTPKSIWPHIAHAGVSGWTSPFSTYHLRKPQVAIGLNPRVLLQQLILLDDEDSLTIRADVGEAGVVMLYELYFESSDGGKKCMYEMDAMPRLDRLGPLPRPRYHHICQIASQEFAKIFGALGDTSDKVIISAKKSSITFCSSGAEGTLQVGLAQRPLPNGEPNPRFKVHCHSASLRQTFDSRYLRGFTLATPLSPSVVLYFGTGRTPLRLTFPIVVDMELSSDGTKESMTLASGKTLGPGGFSVSMSPFVGSERAGESSSKRRTVIGVVEYILWPEAERGIGDLRV</sequence>
<dbReference type="InParanoid" id="A0A0L0H7I9"/>
<dbReference type="InterPro" id="IPR046938">
    <property type="entry name" value="DNA_clamp_sf"/>
</dbReference>
<dbReference type="GO" id="GO:0006275">
    <property type="term" value="P:regulation of DNA replication"/>
    <property type="evidence" value="ECO:0007669"/>
    <property type="project" value="InterPro"/>
</dbReference>
<dbReference type="VEuPathDB" id="FungiDB:SPPG_07693"/>
<keyword evidence="4" id="KW-1185">Reference proteome</keyword>
<dbReference type="STRING" id="645134.A0A0L0H7I9"/>
<dbReference type="Gene3D" id="3.70.10.10">
    <property type="match status" value="1"/>
</dbReference>
<dbReference type="GO" id="GO:0003677">
    <property type="term" value="F:DNA binding"/>
    <property type="evidence" value="ECO:0007669"/>
    <property type="project" value="InterPro"/>
</dbReference>
<dbReference type="OrthoDB" id="2126230at2759"/>
<evidence type="ECO:0000256" key="1">
    <source>
        <dbReference type="SAM" id="MobiDB-lite"/>
    </source>
</evidence>
<dbReference type="PANTHER" id="PTHR11352:SF0">
    <property type="entry name" value="PROLIFERATING CELL NUCLEAR ANTIGEN"/>
    <property type="match status" value="1"/>
</dbReference>
<dbReference type="Pfam" id="PF02747">
    <property type="entry name" value="PCNA_C"/>
    <property type="match status" value="1"/>
</dbReference>
<evidence type="ECO:0000313" key="4">
    <source>
        <dbReference type="Proteomes" id="UP000053201"/>
    </source>
</evidence>
<feature type="region of interest" description="Disordered" evidence="1">
    <location>
        <begin position="1"/>
        <end position="20"/>
    </location>
</feature>
<reference evidence="3 4" key="1">
    <citation type="submission" date="2009-08" db="EMBL/GenBank/DDBJ databases">
        <title>The Genome Sequence of Spizellomyces punctatus strain DAOM BR117.</title>
        <authorList>
            <consortium name="The Broad Institute Genome Sequencing Platform"/>
            <person name="Russ C."/>
            <person name="Cuomo C."/>
            <person name="Shea T."/>
            <person name="Young S.K."/>
            <person name="Zeng Q."/>
            <person name="Koehrsen M."/>
            <person name="Haas B."/>
            <person name="Borodovsky M."/>
            <person name="Guigo R."/>
            <person name="Alvarado L."/>
            <person name="Berlin A."/>
            <person name="Bochicchio J."/>
            <person name="Borenstein D."/>
            <person name="Chapman S."/>
            <person name="Chen Z."/>
            <person name="Engels R."/>
            <person name="Freedman E."/>
            <person name="Gellesch M."/>
            <person name="Goldberg J."/>
            <person name="Griggs A."/>
            <person name="Gujja S."/>
            <person name="Heiman D."/>
            <person name="Hepburn T."/>
            <person name="Howarth C."/>
            <person name="Jen D."/>
            <person name="Larson L."/>
            <person name="Lewis B."/>
            <person name="Mehta T."/>
            <person name="Park D."/>
            <person name="Pearson M."/>
            <person name="Roberts A."/>
            <person name="Saif S."/>
            <person name="Shenoy N."/>
            <person name="Sisk P."/>
            <person name="Stolte C."/>
            <person name="Sykes S."/>
            <person name="Thomson T."/>
            <person name="Walk T."/>
            <person name="White J."/>
            <person name="Yandava C."/>
            <person name="Burger G."/>
            <person name="Gray M.W."/>
            <person name="Holland P.W.H."/>
            <person name="King N."/>
            <person name="Lang F.B.F."/>
            <person name="Roger A.J."/>
            <person name="Ruiz-Trillo I."/>
            <person name="Lander E."/>
            <person name="Nusbaum C."/>
        </authorList>
    </citation>
    <scope>NUCLEOTIDE SEQUENCE [LARGE SCALE GENOMIC DNA]</scope>
    <source>
        <strain evidence="3 4">DAOM BR117</strain>
    </source>
</reference>
<dbReference type="InterPro" id="IPR022649">
    <property type="entry name" value="Pr_cel_nuc_antig_C"/>
</dbReference>
<dbReference type="Proteomes" id="UP000053201">
    <property type="component" value="Unassembled WGS sequence"/>
</dbReference>
<dbReference type="eggNOG" id="KOG1636">
    <property type="taxonomic scope" value="Eukaryota"/>
</dbReference>
<feature type="domain" description="Proliferating cell nuclear antigen PCNA C-terminal" evidence="2">
    <location>
        <begin position="333"/>
        <end position="446"/>
    </location>
</feature>